<dbReference type="AlphaFoldDB" id="A0A084VU88"/>
<dbReference type="EnsemblMetazoa" id="ASIC009176-RA">
    <property type="protein sequence ID" value="ASIC009176-PA"/>
    <property type="gene ID" value="ASIC009176"/>
</dbReference>
<dbReference type="EMBL" id="KE525103">
    <property type="protein sequence ID" value="KFB41532.1"/>
    <property type="molecule type" value="Genomic_DNA"/>
</dbReference>
<keyword evidence="4" id="KW-1185">Reference proteome</keyword>
<accession>A0A084VU88</accession>
<dbReference type="Proteomes" id="UP000030765">
    <property type="component" value="Unassembled WGS sequence"/>
</dbReference>
<sequence>MNEKSSSHRQNGCTAFDSVTSPATDRTHQQETGLTPSGNARAHPLVLAFCWRAGTGPEQPHPARKKRKINVQIYLSRAGQTGVPSECEFKEKEADKKKSSRKNTDRPLAAPLHPVFDL</sequence>
<dbReference type="EMBL" id="ATLV01016702">
    <property type="status" value="NOT_ANNOTATED_CDS"/>
    <property type="molecule type" value="Genomic_DNA"/>
</dbReference>
<evidence type="ECO:0000313" key="2">
    <source>
        <dbReference type="EMBL" id="KFB41532.1"/>
    </source>
</evidence>
<reference evidence="3" key="2">
    <citation type="submission" date="2020-05" db="UniProtKB">
        <authorList>
            <consortium name="EnsemblMetazoa"/>
        </authorList>
    </citation>
    <scope>IDENTIFICATION</scope>
</reference>
<feature type="compositionally biased region" description="Basic and acidic residues" evidence="1">
    <location>
        <begin position="87"/>
        <end position="105"/>
    </location>
</feature>
<evidence type="ECO:0000256" key="1">
    <source>
        <dbReference type="SAM" id="MobiDB-lite"/>
    </source>
</evidence>
<dbReference type="VEuPathDB" id="VectorBase:ASIC009176"/>
<proteinExistence type="predicted"/>
<reference evidence="2 4" key="1">
    <citation type="journal article" date="2014" name="BMC Genomics">
        <title>Genome sequence of Anopheles sinensis provides insight into genetics basis of mosquito competence for malaria parasites.</title>
        <authorList>
            <person name="Zhou D."/>
            <person name="Zhang D."/>
            <person name="Ding G."/>
            <person name="Shi L."/>
            <person name="Hou Q."/>
            <person name="Ye Y."/>
            <person name="Xu Y."/>
            <person name="Zhou H."/>
            <person name="Xiong C."/>
            <person name="Li S."/>
            <person name="Yu J."/>
            <person name="Hong S."/>
            <person name="Yu X."/>
            <person name="Zou P."/>
            <person name="Chen C."/>
            <person name="Chang X."/>
            <person name="Wang W."/>
            <person name="Lv Y."/>
            <person name="Sun Y."/>
            <person name="Ma L."/>
            <person name="Shen B."/>
            <person name="Zhu C."/>
        </authorList>
    </citation>
    <scope>NUCLEOTIDE SEQUENCE [LARGE SCALE GENOMIC DNA]</scope>
</reference>
<protein>
    <submittedName>
        <fullName evidence="2 3">Uncharacterized protein</fullName>
    </submittedName>
</protein>
<evidence type="ECO:0000313" key="4">
    <source>
        <dbReference type="Proteomes" id="UP000030765"/>
    </source>
</evidence>
<feature type="region of interest" description="Disordered" evidence="1">
    <location>
        <begin position="79"/>
        <end position="118"/>
    </location>
</feature>
<feature type="region of interest" description="Disordered" evidence="1">
    <location>
        <begin position="1"/>
        <end position="40"/>
    </location>
</feature>
<feature type="compositionally biased region" description="Polar residues" evidence="1">
    <location>
        <begin position="8"/>
        <end position="38"/>
    </location>
</feature>
<gene>
    <name evidence="2" type="ORF">ZHAS_00009176</name>
</gene>
<evidence type="ECO:0000313" key="3">
    <source>
        <dbReference type="EnsemblMetazoa" id="ASIC009176-PA"/>
    </source>
</evidence>
<organism evidence="2">
    <name type="scientific">Anopheles sinensis</name>
    <name type="common">Mosquito</name>
    <dbReference type="NCBI Taxonomy" id="74873"/>
    <lineage>
        <taxon>Eukaryota</taxon>
        <taxon>Metazoa</taxon>
        <taxon>Ecdysozoa</taxon>
        <taxon>Arthropoda</taxon>
        <taxon>Hexapoda</taxon>
        <taxon>Insecta</taxon>
        <taxon>Pterygota</taxon>
        <taxon>Neoptera</taxon>
        <taxon>Endopterygota</taxon>
        <taxon>Diptera</taxon>
        <taxon>Nematocera</taxon>
        <taxon>Culicoidea</taxon>
        <taxon>Culicidae</taxon>
        <taxon>Anophelinae</taxon>
        <taxon>Anopheles</taxon>
    </lineage>
</organism>
<name>A0A084VU88_ANOSI</name>